<accession>A0AAG5CWI0</accession>
<dbReference type="Proteomes" id="UP000075880">
    <property type="component" value="Unassembled WGS sequence"/>
</dbReference>
<dbReference type="EnsemblMetazoa" id="ENSAATROPT003037">
    <property type="protein sequence ID" value="ENSAATROPP002914"/>
    <property type="gene ID" value="ENSAATROPG002409"/>
</dbReference>
<feature type="coiled-coil region" evidence="1">
    <location>
        <begin position="102"/>
        <end position="221"/>
    </location>
</feature>
<feature type="region of interest" description="Disordered" evidence="2">
    <location>
        <begin position="317"/>
        <end position="339"/>
    </location>
</feature>
<sequence>MADEQPGSCDKAFGEYQADHDILKNEYVQKIQQLMYQDKTAAIAEVVNLTFITLKQEEQIALLDQYLKQVSMKNEMVQKTLLSEQQCLGAVQAVEKQRNSMAAKLSSERDQTNAQLKSCEKIRSQMKNEVVASREAMEKLIRGLNEMKEIVNKQAMENESLKTRYDTCKSELTEKIEKQKRLNDAQRASYDEATAKFESMIKERDAEVMELSEKLNGMNEKLCKLRSERDQAAKMFEQCKLDCEQASFNMKQKRDTFKKELKERHDEQVLAWNKEISELEERKKLLENEKRSLEEQEQVLIEANQRYKEEEEQFELKNMQHVSKGETLPAGGTRKITPDKSFDLDEIESYHYDNEMSLQLDSSSNYFLGRHFKQPKK</sequence>
<dbReference type="AlphaFoldDB" id="A0AAG5CWI0"/>
<evidence type="ECO:0000313" key="4">
    <source>
        <dbReference type="Proteomes" id="UP000075880"/>
    </source>
</evidence>
<organism evidence="3 4">
    <name type="scientific">Anopheles atroparvus</name>
    <name type="common">European mosquito</name>
    <dbReference type="NCBI Taxonomy" id="41427"/>
    <lineage>
        <taxon>Eukaryota</taxon>
        <taxon>Metazoa</taxon>
        <taxon>Ecdysozoa</taxon>
        <taxon>Arthropoda</taxon>
        <taxon>Hexapoda</taxon>
        <taxon>Insecta</taxon>
        <taxon>Pterygota</taxon>
        <taxon>Neoptera</taxon>
        <taxon>Endopterygota</taxon>
        <taxon>Diptera</taxon>
        <taxon>Nematocera</taxon>
        <taxon>Culicoidea</taxon>
        <taxon>Culicidae</taxon>
        <taxon>Anophelinae</taxon>
        <taxon>Anopheles</taxon>
    </lineage>
</organism>
<name>A0AAG5CWI0_ANOAO</name>
<keyword evidence="4" id="KW-1185">Reference proteome</keyword>
<proteinExistence type="predicted"/>
<reference evidence="3" key="1">
    <citation type="submission" date="2024-04" db="UniProtKB">
        <authorList>
            <consortium name="EnsemblMetazoa"/>
        </authorList>
    </citation>
    <scope>IDENTIFICATION</scope>
    <source>
        <strain evidence="3">EBRO</strain>
    </source>
</reference>
<evidence type="ECO:0000313" key="3">
    <source>
        <dbReference type="EnsemblMetazoa" id="ENSAATROPP002914"/>
    </source>
</evidence>
<keyword evidence="1" id="KW-0175">Coiled coil</keyword>
<evidence type="ECO:0000256" key="2">
    <source>
        <dbReference type="SAM" id="MobiDB-lite"/>
    </source>
</evidence>
<evidence type="ECO:0000256" key="1">
    <source>
        <dbReference type="SAM" id="Coils"/>
    </source>
</evidence>
<protein>
    <submittedName>
        <fullName evidence="3">Uncharacterized protein</fullName>
    </submittedName>
</protein>